<feature type="domain" description="Methyl-accepting transducer" evidence="6">
    <location>
        <begin position="204"/>
        <end position="433"/>
    </location>
</feature>
<keyword evidence="4" id="KW-0807">Transducer</keyword>
<dbReference type="InterPro" id="IPR004089">
    <property type="entry name" value="MCPsignal_dom"/>
</dbReference>
<dbReference type="GO" id="GO:0004888">
    <property type="term" value="F:transmembrane signaling receptor activity"/>
    <property type="evidence" value="ECO:0007669"/>
    <property type="project" value="InterPro"/>
</dbReference>
<dbReference type="InterPro" id="IPR000014">
    <property type="entry name" value="PAS"/>
</dbReference>
<dbReference type="InterPro" id="IPR000700">
    <property type="entry name" value="PAS-assoc_C"/>
</dbReference>
<feature type="coiled-coil region" evidence="5">
    <location>
        <begin position="404"/>
        <end position="449"/>
    </location>
</feature>
<dbReference type="CDD" id="cd11386">
    <property type="entry name" value="MCP_signal"/>
    <property type="match status" value="1"/>
</dbReference>
<evidence type="ECO:0000256" key="2">
    <source>
        <dbReference type="ARBA" id="ARBA00022500"/>
    </source>
</evidence>
<sequence length="477" mass="50389">MFGKRAAAGDAELRDLRAKFDAISRSQAVIEFEPDGTIITANANFCAAMGYGLSEIQGQRHLIFMDAGEAAQPEYRAFWSKLNAGEFVAAKFRRIAKGGREVWIQASYNPVLDAAGRTVRVVKIATDITEAEQVARSNEARRLRSEELQTSVVSTMATALERLSAGDLTSQISCTYDGAYAAIRDNYNGAVASLQEALALVRDIAEPLGRGADEIAGAAQDLSRRTENQAATLEQTAAALDEVTATVKRSAAGAREAAEVASASRTQAEQSGDVVREAIQAMGEIETGASKVTQIIGVIDEIAFQTNLLALNAGVEAARAGEAGKGFAVVAQEVRALAQRSADAAREIKALISASSEQVGKGVRLVGATGSALAELVERAKQIDALILEIARSAEEQSSGLAQVNTAVNQMDQATQQNAAMVEQTTAAAGELQRQADELRASVSRFKLNDRSEGAATGNPVHAAHDRLRAVTSAGRW</sequence>
<dbReference type="GO" id="GO:0007165">
    <property type="term" value="P:signal transduction"/>
    <property type="evidence" value="ECO:0007669"/>
    <property type="project" value="UniProtKB-KW"/>
</dbReference>
<evidence type="ECO:0000313" key="10">
    <source>
        <dbReference type="Proteomes" id="UP000249725"/>
    </source>
</evidence>
<dbReference type="FunFam" id="1.10.287.950:FF:000001">
    <property type="entry name" value="Methyl-accepting chemotaxis sensory transducer"/>
    <property type="match status" value="1"/>
</dbReference>
<dbReference type="Gene3D" id="1.10.287.950">
    <property type="entry name" value="Methyl-accepting chemotaxis protein"/>
    <property type="match status" value="1"/>
</dbReference>
<dbReference type="PROSITE" id="PS50113">
    <property type="entry name" value="PAC"/>
    <property type="match status" value="1"/>
</dbReference>
<dbReference type="SUPFAM" id="SSF58104">
    <property type="entry name" value="Methyl-accepting chemotaxis protein (MCP) signaling domain"/>
    <property type="match status" value="1"/>
</dbReference>
<dbReference type="PRINTS" id="PR00260">
    <property type="entry name" value="CHEMTRNSDUCR"/>
</dbReference>
<dbReference type="InterPro" id="IPR004090">
    <property type="entry name" value="Chemotax_Me-accpt_rcpt"/>
</dbReference>
<dbReference type="SMART" id="SM00283">
    <property type="entry name" value="MA"/>
    <property type="match status" value="1"/>
</dbReference>
<organism evidence="9 10">
    <name type="scientific">Phenylobacterium deserti</name>
    <dbReference type="NCBI Taxonomy" id="1914756"/>
    <lineage>
        <taxon>Bacteria</taxon>
        <taxon>Pseudomonadati</taxon>
        <taxon>Pseudomonadota</taxon>
        <taxon>Alphaproteobacteria</taxon>
        <taxon>Caulobacterales</taxon>
        <taxon>Caulobacteraceae</taxon>
        <taxon>Phenylobacterium</taxon>
    </lineage>
</organism>
<keyword evidence="5" id="KW-0175">Coiled coil</keyword>
<dbReference type="PROSITE" id="PS50111">
    <property type="entry name" value="CHEMOTAXIS_TRANSDUC_2"/>
    <property type="match status" value="1"/>
</dbReference>
<comment type="similarity">
    <text evidence="3">Belongs to the methyl-accepting chemotaxis (MCP) protein family.</text>
</comment>
<dbReference type="NCBIfam" id="TIGR00229">
    <property type="entry name" value="sensory_box"/>
    <property type="match status" value="1"/>
</dbReference>
<comment type="caution">
    <text evidence="9">The sequence shown here is derived from an EMBL/GenBank/DDBJ whole genome shotgun (WGS) entry which is preliminary data.</text>
</comment>
<dbReference type="SUPFAM" id="SSF55785">
    <property type="entry name" value="PYP-like sensor domain (PAS domain)"/>
    <property type="match status" value="1"/>
</dbReference>
<comment type="subcellular location">
    <subcellularLocation>
        <location evidence="1">Membrane</location>
    </subcellularLocation>
</comment>
<dbReference type="OrthoDB" id="9765776at2"/>
<dbReference type="CDD" id="cd00130">
    <property type="entry name" value="PAS"/>
    <property type="match status" value="1"/>
</dbReference>
<evidence type="ECO:0000259" key="8">
    <source>
        <dbReference type="PROSITE" id="PS50885"/>
    </source>
</evidence>
<proteinExistence type="inferred from homology"/>
<feature type="domain" description="HAMP" evidence="8">
    <location>
        <begin position="147"/>
        <end position="199"/>
    </location>
</feature>
<evidence type="ECO:0000256" key="4">
    <source>
        <dbReference type="PROSITE-ProRule" id="PRU00284"/>
    </source>
</evidence>
<evidence type="ECO:0000259" key="7">
    <source>
        <dbReference type="PROSITE" id="PS50113"/>
    </source>
</evidence>
<dbReference type="InterPro" id="IPR035965">
    <property type="entry name" value="PAS-like_dom_sf"/>
</dbReference>
<reference evidence="10" key="1">
    <citation type="submission" date="2018-05" db="EMBL/GenBank/DDBJ databases">
        <authorList>
            <person name="Li X."/>
        </authorList>
    </citation>
    <scope>NUCLEOTIDE SEQUENCE [LARGE SCALE GENOMIC DNA]</scope>
    <source>
        <strain evidence="10">YIM 73061</strain>
    </source>
</reference>
<gene>
    <name evidence="9" type="ORF">DJ018_08620</name>
</gene>
<dbReference type="EMBL" id="QFYR01000001">
    <property type="protein sequence ID" value="RAK57956.1"/>
    <property type="molecule type" value="Genomic_DNA"/>
</dbReference>
<evidence type="ECO:0000313" key="9">
    <source>
        <dbReference type="EMBL" id="RAK57956.1"/>
    </source>
</evidence>
<dbReference type="InterPro" id="IPR001610">
    <property type="entry name" value="PAC"/>
</dbReference>
<protein>
    <submittedName>
        <fullName evidence="9">Chemotaxis protein</fullName>
    </submittedName>
</protein>
<dbReference type="GO" id="GO:0016020">
    <property type="term" value="C:membrane"/>
    <property type="evidence" value="ECO:0007669"/>
    <property type="project" value="UniProtKB-SubCell"/>
</dbReference>
<dbReference type="RefSeq" id="WP_111514406.1">
    <property type="nucleotide sequence ID" value="NZ_QFYR01000001.1"/>
</dbReference>
<dbReference type="Proteomes" id="UP000249725">
    <property type="component" value="Unassembled WGS sequence"/>
</dbReference>
<dbReference type="Pfam" id="PF08448">
    <property type="entry name" value="PAS_4"/>
    <property type="match status" value="1"/>
</dbReference>
<keyword evidence="10" id="KW-1185">Reference proteome</keyword>
<dbReference type="PANTHER" id="PTHR43531">
    <property type="entry name" value="PROTEIN ICFG"/>
    <property type="match status" value="1"/>
</dbReference>
<evidence type="ECO:0000256" key="5">
    <source>
        <dbReference type="SAM" id="Coils"/>
    </source>
</evidence>
<dbReference type="AlphaFoldDB" id="A0A328AW70"/>
<evidence type="ECO:0000256" key="1">
    <source>
        <dbReference type="ARBA" id="ARBA00004370"/>
    </source>
</evidence>
<dbReference type="InterPro" id="IPR051310">
    <property type="entry name" value="MCP_chemotaxis"/>
</dbReference>
<name>A0A328AW70_9CAUL</name>
<dbReference type="InterPro" id="IPR003660">
    <property type="entry name" value="HAMP_dom"/>
</dbReference>
<dbReference type="Gene3D" id="3.30.450.20">
    <property type="entry name" value="PAS domain"/>
    <property type="match status" value="1"/>
</dbReference>
<dbReference type="SMART" id="SM00086">
    <property type="entry name" value="PAC"/>
    <property type="match status" value="1"/>
</dbReference>
<keyword evidence="2" id="KW-0145">Chemotaxis</keyword>
<accession>A0A328AW70</accession>
<dbReference type="PROSITE" id="PS50885">
    <property type="entry name" value="HAMP"/>
    <property type="match status" value="1"/>
</dbReference>
<evidence type="ECO:0000259" key="6">
    <source>
        <dbReference type="PROSITE" id="PS50111"/>
    </source>
</evidence>
<dbReference type="PANTHER" id="PTHR43531:SF11">
    <property type="entry name" value="METHYL-ACCEPTING CHEMOTAXIS PROTEIN 3"/>
    <property type="match status" value="1"/>
</dbReference>
<dbReference type="InterPro" id="IPR013656">
    <property type="entry name" value="PAS_4"/>
</dbReference>
<feature type="domain" description="PAC" evidence="7">
    <location>
        <begin position="88"/>
        <end position="140"/>
    </location>
</feature>
<evidence type="ECO:0000256" key="3">
    <source>
        <dbReference type="ARBA" id="ARBA00029447"/>
    </source>
</evidence>
<dbReference type="GO" id="GO:0006935">
    <property type="term" value="P:chemotaxis"/>
    <property type="evidence" value="ECO:0007669"/>
    <property type="project" value="UniProtKB-KW"/>
</dbReference>
<dbReference type="Pfam" id="PF00015">
    <property type="entry name" value="MCPsignal"/>
    <property type="match status" value="1"/>
</dbReference>